<name>A0AB33VBD0_RALSU</name>
<dbReference type="SUPFAM" id="SSF51445">
    <property type="entry name" value="(Trans)glycosidases"/>
    <property type="match status" value="1"/>
</dbReference>
<dbReference type="AlphaFoldDB" id="A0AB33VBD0"/>
<dbReference type="EMBL" id="AAKL01000036">
    <property type="protein sequence ID" value="EAP72100.1"/>
    <property type="molecule type" value="Genomic_DNA"/>
</dbReference>
<protein>
    <recommendedName>
        <fullName evidence="3">Transmembrane protein</fullName>
    </recommendedName>
</protein>
<dbReference type="Gene3D" id="3.20.20.80">
    <property type="entry name" value="Glycosidases"/>
    <property type="match status" value="1"/>
</dbReference>
<dbReference type="Proteomes" id="UP000005933">
    <property type="component" value="Unassembled WGS sequence"/>
</dbReference>
<dbReference type="InterPro" id="IPR017853">
    <property type="entry name" value="GH"/>
</dbReference>
<organism evidence="1 2">
    <name type="scientific">Ralstonia solanacearum (strain UW551)</name>
    <dbReference type="NCBI Taxonomy" id="342110"/>
    <lineage>
        <taxon>Bacteria</taxon>
        <taxon>Pseudomonadati</taxon>
        <taxon>Pseudomonadota</taxon>
        <taxon>Betaproteobacteria</taxon>
        <taxon>Burkholderiales</taxon>
        <taxon>Burkholderiaceae</taxon>
        <taxon>Ralstonia</taxon>
        <taxon>Ralstonia solanacearum species complex</taxon>
    </lineage>
</organism>
<accession>A0AB33VBD0</accession>
<comment type="caution">
    <text evidence="1">The sequence shown here is derived from an EMBL/GenBank/DDBJ whole genome shotgun (WGS) entry which is preliminary data.</text>
</comment>
<evidence type="ECO:0008006" key="3">
    <source>
        <dbReference type="Google" id="ProtNLM"/>
    </source>
</evidence>
<sequence length="367" mass="40408">MPDLHRAGHPDQRAIRRGRAGRLRLVVLPPVLAGAGPERAGLHRLPGRDERHLGAGIHLGGPRYGAVAMKRTRAMLAMVALVWGVSGQAAEPVGAMPAGAAPLFGVTVDAVDDVNSVVDALAHLSHTPTVRIVFDEGMDAAHYAAPVAAIRRVAYVMGELIDSSTLRMYSVRQVGERATDYLDVLAGSVDLWEIGNEINGEWTGRTRDVVDKTLAAYDAVKQRGARTALTLYYNEGCAEQPSRAMFDWAGRNLPARLRNGVDYVFISYYEDDCPIAPPDWNAVFARLGELFPHAALGFGEVGTRHAERKPALIAHYYGLTVEHPRYVGGYFWWSFRQDMVPRSRPLWRHIDAAFQLMQARTPAPLTR</sequence>
<reference evidence="1 2" key="1">
    <citation type="journal article" date="2006" name="Mol. Plant Microbe Interact.">
        <title>Identification of open reading frames unique to a select agent: Ralstonia solanacearum race 3 biovar 2.</title>
        <authorList>
            <person name="Gabriel D.W."/>
            <person name="Allen C."/>
            <person name="Schell M."/>
            <person name="Denny T.P."/>
            <person name="Greenberg J.T."/>
            <person name="Duan Y.P."/>
            <person name="Flores-Cruz Z."/>
            <person name="Huang Q."/>
            <person name="Clifford J.M."/>
            <person name="Presting G."/>
            <person name="Gonzalez E.T."/>
            <person name="Reddy J."/>
            <person name="Elphinstone J."/>
            <person name="Swanson J."/>
            <person name="Yao J."/>
            <person name="Mulholland V."/>
            <person name="Liu L."/>
            <person name="Farmerie W."/>
            <person name="Patnaikuni M."/>
            <person name="Balogh B."/>
            <person name="Norman D."/>
            <person name="Alvarez A."/>
            <person name="Castillo J.A."/>
            <person name="Jones J."/>
            <person name="Saddler G."/>
            <person name="Walunas T."/>
            <person name="Zhukov A."/>
            <person name="Mikhailova N."/>
        </authorList>
    </citation>
    <scope>NUCLEOTIDE SEQUENCE [LARGE SCALE GENOMIC DNA]</scope>
    <source>
        <strain evidence="1 2">UW551</strain>
    </source>
</reference>
<evidence type="ECO:0000313" key="1">
    <source>
        <dbReference type="EMBL" id="EAP72100.1"/>
    </source>
</evidence>
<evidence type="ECO:0000313" key="2">
    <source>
        <dbReference type="Proteomes" id="UP000005933"/>
    </source>
</evidence>
<gene>
    <name evidence="1" type="ORF">RRSL_01826</name>
</gene>
<proteinExistence type="predicted"/>